<dbReference type="PANTHER" id="PTHR11716">
    <property type="entry name" value="PHOSPHOLIPASE A2 FAMILY MEMBER"/>
    <property type="match status" value="1"/>
</dbReference>
<evidence type="ECO:0000256" key="8">
    <source>
        <dbReference type="RuleBase" id="RU361236"/>
    </source>
</evidence>
<dbReference type="SUPFAM" id="SSF48619">
    <property type="entry name" value="Phospholipase A2, PLA2"/>
    <property type="match status" value="1"/>
</dbReference>
<reference evidence="11" key="1">
    <citation type="submission" date="2015-02" db="EMBL/GenBank/DDBJ databases">
        <title>Genome sequencing for Strongylocentrotus purpuratus.</title>
        <authorList>
            <person name="Murali S."/>
            <person name="Liu Y."/>
            <person name="Vee V."/>
            <person name="English A."/>
            <person name="Wang M."/>
            <person name="Skinner E."/>
            <person name="Han Y."/>
            <person name="Muzny D.M."/>
            <person name="Worley K.C."/>
            <person name="Gibbs R.A."/>
        </authorList>
    </citation>
    <scope>NUCLEOTIDE SEQUENCE</scope>
</reference>
<keyword evidence="5 8" id="KW-0106">Calcium</keyword>
<dbReference type="KEGG" id="spu:105439400"/>
<keyword evidence="5" id="KW-0479">Metal-binding</keyword>
<keyword evidence="11" id="KW-1185">Reference proteome</keyword>
<dbReference type="GO" id="GO:0005576">
    <property type="term" value="C:extracellular region"/>
    <property type="evidence" value="ECO:0007669"/>
    <property type="project" value="UniProtKB-SubCell"/>
</dbReference>
<dbReference type="PANTHER" id="PTHR11716:SF100">
    <property type="entry name" value="PHOSPHOLIPASE A2"/>
    <property type="match status" value="1"/>
</dbReference>
<dbReference type="InterPro" id="IPR001211">
    <property type="entry name" value="PLA2"/>
</dbReference>
<keyword evidence="3 6" id="KW-1015">Disulfide bond</keyword>
<keyword evidence="8" id="KW-0732">Signal</keyword>
<dbReference type="InParanoid" id="A0A7M7HM90"/>
<keyword evidence="8" id="KW-0443">Lipid metabolism</keyword>
<feature type="disulfide bond" evidence="6">
    <location>
        <begin position="118"/>
        <end position="131"/>
    </location>
</feature>
<evidence type="ECO:0000256" key="7">
    <source>
        <dbReference type="RuleBase" id="RU003654"/>
    </source>
</evidence>
<feature type="chain" id="PRO_5029939952" description="Phospholipase A2" evidence="8">
    <location>
        <begin position="21"/>
        <end position="159"/>
    </location>
</feature>
<dbReference type="EC" id="3.1.1.4" evidence="8"/>
<keyword evidence="8" id="KW-0378">Hydrolase</keyword>
<dbReference type="CDD" id="cd00125">
    <property type="entry name" value="PLA2c"/>
    <property type="match status" value="1"/>
</dbReference>
<evidence type="ECO:0000256" key="6">
    <source>
        <dbReference type="PIRSR" id="PIRSR601211-3"/>
    </source>
</evidence>
<evidence type="ECO:0000259" key="9">
    <source>
        <dbReference type="SMART" id="SM00085"/>
    </source>
</evidence>
<name>A0A7M7HM90_STRPU</name>
<organism evidence="10 11">
    <name type="scientific">Strongylocentrotus purpuratus</name>
    <name type="common">Purple sea urchin</name>
    <dbReference type="NCBI Taxonomy" id="7668"/>
    <lineage>
        <taxon>Eukaryota</taxon>
        <taxon>Metazoa</taxon>
        <taxon>Echinodermata</taxon>
        <taxon>Eleutherozoa</taxon>
        <taxon>Echinozoa</taxon>
        <taxon>Echinoidea</taxon>
        <taxon>Euechinoidea</taxon>
        <taxon>Echinacea</taxon>
        <taxon>Camarodonta</taxon>
        <taxon>Echinidea</taxon>
        <taxon>Strongylocentrotidae</taxon>
        <taxon>Strongylocentrotus</taxon>
    </lineage>
</organism>
<reference evidence="10" key="2">
    <citation type="submission" date="2021-01" db="UniProtKB">
        <authorList>
            <consortium name="EnsemblMetazoa"/>
        </authorList>
    </citation>
    <scope>IDENTIFICATION</scope>
</reference>
<dbReference type="OMA" id="KIVVECW"/>
<dbReference type="Pfam" id="PF00068">
    <property type="entry name" value="Phospholip_A2_1"/>
    <property type="match status" value="1"/>
</dbReference>
<dbReference type="GO" id="GO:0005543">
    <property type="term" value="F:phospholipid binding"/>
    <property type="evidence" value="ECO:0000318"/>
    <property type="project" value="GO_Central"/>
</dbReference>
<dbReference type="PROSITE" id="PS00119">
    <property type="entry name" value="PA2_ASP"/>
    <property type="match status" value="1"/>
</dbReference>
<dbReference type="GO" id="GO:0016042">
    <property type="term" value="P:lipid catabolic process"/>
    <property type="evidence" value="ECO:0007669"/>
    <property type="project" value="InterPro"/>
</dbReference>
<feature type="disulfide bond" evidence="6">
    <location>
        <begin position="80"/>
        <end position="133"/>
    </location>
</feature>
<dbReference type="InterPro" id="IPR016090">
    <property type="entry name" value="PLA2-like_dom"/>
</dbReference>
<comment type="catalytic activity">
    <reaction evidence="8">
        <text>a 1,2-diacyl-sn-glycero-3-phosphocholine + H2O = a 1-acyl-sn-glycero-3-phosphocholine + a fatty acid + H(+)</text>
        <dbReference type="Rhea" id="RHEA:15801"/>
        <dbReference type="ChEBI" id="CHEBI:15377"/>
        <dbReference type="ChEBI" id="CHEBI:15378"/>
        <dbReference type="ChEBI" id="CHEBI:28868"/>
        <dbReference type="ChEBI" id="CHEBI:57643"/>
        <dbReference type="ChEBI" id="CHEBI:58168"/>
        <dbReference type="EC" id="3.1.1.4"/>
    </reaction>
</comment>
<comment type="subcellular location">
    <subcellularLocation>
        <location evidence="1 8">Secreted</location>
    </subcellularLocation>
</comment>
<evidence type="ECO:0000256" key="4">
    <source>
        <dbReference type="PIRSR" id="PIRSR601211-1"/>
    </source>
</evidence>
<dbReference type="OrthoDB" id="5841574at2759"/>
<dbReference type="PRINTS" id="PR00389">
    <property type="entry name" value="PHPHLIPASEA2"/>
</dbReference>
<feature type="disulfide bond" evidence="6">
    <location>
        <begin position="58"/>
        <end position="74"/>
    </location>
</feature>
<dbReference type="AlphaFoldDB" id="A0A7M7HM90"/>
<evidence type="ECO:0000256" key="1">
    <source>
        <dbReference type="ARBA" id="ARBA00004613"/>
    </source>
</evidence>
<accession>A0A7M7HM90</accession>
<keyword evidence="2 8" id="KW-0964">Secreted</keyword>
<dbReference type="InterPro" id="IPR033112">
    <property type="entry name" value="PLA2_Asp_AS"/>
</dbReference>
<dbReference type="EnsemblMetazoa" id="XM_011668335">
    <property type="protein sequence ID" value="XP_011666637"/>
    <property type="gene ID" value="LOC105439400"/>
</dbReference>
<feature type="disulfide bond" evidence="6">
    <location>
        <begin position="89"/>
        <end position="126"/>
    </location>
</feature>
<feature type="domain" description="Phospholipase A2-like central" evidence="9">
    <location>
        <begin position="32"/>
        <end position="159"/>
    </location>
</feature>
<dbReference type="InterPro" id="IPR036444">
    <property type="entry name" value="PLipase_A2_dom_sf"/>
</dbReference>
<proteinExistence type="inferred from homology"/>
<feature type="disulfide bond" evidence="6">
    <location>
        <begin position="73"/>
        <end position="140"/>
    </location>
</feature>
<dbReference type="GO" id="GO:0050482">
    <property type="term" value="P:arachidonate secretion"/>
    <property type="evidence" value="ECO:0007669"/>
    <property type="project" value="InterPro"/>
</dbReference>
<sequence length="159" mass="17772">MELLLRVLVMTSLLLARTTSENGKLQRVDEQNFVQFAVMVTCATSLPGFLFNDYGCHCGLGGKGTPVDGVDRCCQIHDECYDSIIAGVCRNDIVYLTTYKYTCKYRWPWSSASSSITCDSSKNDACRQSLCECDRNAALCFARSKYNIGNTFYDKNAKC</sequence>
<dbReference type="GO" id="GO:0046471">
    <property type="term" value="P:phosphatidylglycerol metabolic process"/>
    <property type="evidence" value="ECO:0000318"/>
    <property type="project" value="GO_Central"/>
</dbReference>
<feature type="active site" evidence="4">
    <location>
        <position position="134"/>
    </location>
</feature>
<evidence type="ECO:0000313" key="11">
    <source>
        <dbReference type="Proteomes" id="UP000007110"/>
    </source>
</evidence>
<dbReference type="GO" id="GO:0047498">
    <property type="term" value="F:calcium-dependent phospholipase A2 activity"/>
    <property type="evidence" value="ECO:0000318"/>
    <property type="project" value="GO_Central"/>
</dbReference>
<dbReference type="RefSeq" id="XP_011666637.2">
    <property type="nucleotide sequence ID" value="XM_011668335.2"/>
</dbReference>
<evidence type="ECO:0000256" key="2">
    <source>
        <dbReference type="ARBA" id="ARBA00022525"/>
    </source>
</evidence>
<evidence type="ECO:0000256" key="5">
    <source>
        <dbReference type="PIRSR" id="PIRSR601211-2"/>
    </source>
</evidence>
<feature type="active site" evidence="4">
    <location>
        <position position="77"/>
    </location>
</feature>
<dbReference type="Proteomes" id="UP000007110">
    <property type="component" value="Unassembled WGS sequence"/>
</dbReference>
<dbReference type="Gene3D" id="1.20.90.10">
    <property type="entry name" value="Phospholipase A2 domain"/>
    <property type="match status" value="1"/>
</dbReference>
<evidence type="ECO:0000256" key="3">
    <source>
        <dbReference type="ARBA" id="ARBA00023157"/>
    </source>
</evidence>
<dbReference type="GeneID" id="105439400"/>
<comment type="similarity">
    <text evidence="7">Belongs to the phospholipase A2 family.</text>
</comment>
<dbReference type="GO" id="GO:0046470">
    <property type="term" value="P:phosphatidylcholine metabolic process"/>
    <property type="evidence" value="ECO:0000318"/>
    <property type="project" value="GO_Central"/>
</dbReference>
<evidence type="ECO:0000313" key="10">
    <source>
        <dbReference type="EnsemblMetazoa" id="XP_011666637"/>
    </source>
</evidence>
<dbReference type="GO" id="GO:0005509">
    <property type="term" value="F:calcium ion binding"/>
    <property type="evidence" value="ECO:0000318"/>
    <property type="project" value="GO_Central"/>
</dbReference>
<dbReference type="FunFam" id="1.20.90.10:FF:000015">
    <property type="entry name" value="Phospholipase A(2)"/>
    <property type="match status" value="1"/>
</dbReference>
<feature type="binding site" evidence="5">
    <location>
        <position position="61"/>
    </location>
    <ligand>
        <name>Ca(2+)</name>
        <dbReference type="ChEBI" id="CHEBI:29108"/>
    </ligand>
</feature>
<dbReference type="InterPro" id="IPR033113">
    <property type="entry name" value="PLA2_histidine"/>
</dbReference>
<protein>
    <recommendedName>
        <fullName evidence="8">Phospholipase A2</fullName>
        <ecNumber evidence="8">3.1.1.4</ecNumber>
    </recommendedName>
</protein>
<dbReference type="PROSITE" id="PS00118">
    <property type="entry name" value="PA2_HIS"/>
    <property type="match status" value="1"/>
</dbReference>
<comment type="cofactor">
    <cofactor evidence="5">
        <name>Ca(2+)</name>
        <dbReference type="ChEBI" id="CHEBI:29108"/>
    </cofactor>
    <text evidence="5">Binds 1 Ca(2+) ion per subunit.</text>
</comment>
<feature type="binding site" evidence="5">
    <location>
        <position position="78"/>
    </location>
    <ligand>
        <name>Ca(2+)</name>
        <dbReference type="ChEBI" id="CHEBI:29108"/>
    </ligand>
</feature>
<feature type="binding site" evidence="5">
    <location>
        <position position="59"/>
    </location>
    <ligand>
        <name>Ca(2+)</name>
        <dbReference type="ChEBI" id="CHEBI:29108"/>
    </ligand>
</feature>
<feature type="signal peptide" evidence="8">
    <location>
        <begin position="1"/>
        <end position="20"/>
    </location>
</feature>
<dbReference type="SMART" id="SM00085">
    <property type="entry name" value="PA2c"/>
    <property type="match status" value="1"/>
</dbReference>